<evidence type="ECO:0000313" key="8">
    <source>
        <dbReference type="Proteomes" id="UP000593565"/>
    </source>
</evidence>
<dbReference type="Proteomes" id="UP000593565">
    <property type="component" value="Unassembled WGS sequence"/>
</dbReference>
<evidence type="ECO:0000256" key="4">
    <source>
        <dbReference type="ARBA" id="ARBA00022989"/>
    </source>
</evidence>
<comment type="similarity">
    <text evidence="2 6">Belongs to the peroxisomal membrane protein PXMP2/4 family.</text>
</comment>
<evidence type="ECO:0000256" key="5">
    <source>
        <dbReference type="ARBA" id="ARBA00023136"/>
    </source>
</evidence>
<dbReference type="InterPro" id="IPR007248">
    <property type="entry name" value="Mpv17_PMP22"/>
</dbReference>
<evidence type="ECO:0000313" key="7">
    <source>
        <dbReference type="EMBL" id="KAF4074634.1"/>
    </source>
</evidence>
<evidence type="ECO:0000256" key="6">
    <source>
        <dbReference type="RuleBase" id="RU363053"/>
    </source>
</evidence>
<evidence type="ECO:0008006" key="9">
    <source>
        <dbReference type="Google" id="ProtNLM"/>
    </source>
</evidence>
<comment type="caution">
    <text evidence="6">Lacks conserved residue(s) required for the propagation of feature annotation.</text>
</comment>
<evidence type="ECO:0000256" key="1">
    <source>
        <dbReference type="ARBA" id="ARBA00004141"/>
    </source>
</evidence>
<dbReference type="OrthoDB" id="860at2759"/>
<dbReference type="GO" id="GO:0005778">
    <property type="term" value="C:peroxisomal membrane"/>
    <property type="evidence" value="ECO:0007669"/>
    <property type="project" value="TreeGrafter"/>
</dbReference>
<evidence type="ECO:0000256" key="3">
    <source>
        <dbReference type="ARBA" id="ARBA00022692"/>
    </source>
</evidence>
<protein>
    <recommendedName>
        <fullName evidence="9">Peroxisomal membrane protein 2</fullName>
    </recommendedName>
</protein>
<gene>
    <name evidence="7" type="ORF">AMELA_G00241530</name>
</gene>
<dbReference type="AlphaFoldDB" id="A0A7J5ZVI8"/>
<keyword evidence="8" id="KW-1185">Reference proteome</keyword>
<keyword evidence="4 6" id="KW-1133">Transmembrane helix</keyword>
<name>A0A7J5ZVI8_AMEME</name>
<sequence length="194" mass="22282">MPTQSVPIRDPAFPSRLLLQYLHLLKKYPIITKSVTSAVLSALGNLLSQALESKKKQKEGQSGKEVDLYGPVRFAVYGLVITGPLSHYFYQLLELLFPASVPFSMLKRLLLERLVIAPAFLLLFFVMMNTLEGKTNADLQNKLKARFWPALQMNWKVWTPFQFININYVPVQFRVLFANLIALFWNAYLTSVRK</sequence>
<dbReference type="EMBL" id="JAAGNN010000022">
    <property type="protein sequence ID" value="KAF4074634.1"/>
    <property type="molecule type" value="Genomic_DNA"/>
</dbReference>
<feature type="transmembrane region" description="Helical" evidence="6">
    <location>
        <begin position="110"/>
        <end position="131"/>
    </location>
</feature>
<dbReference type="Pfam" id="PF04117">
    <property type="entry name" value="Mpv17_PMP22"/>
    <property type="match status" value="1"/>
</dbReference>
<reference evidence="7 8" key="1">
    <citation type="submission" date="2020-02" db="EMBL/GenBank/DDBJ databases">
        <title>A chromosome-scale genome assembly of the black bullhead catfish (Ameiurus melas).</title>
        <authorList>
            <person name="Wen M."/>
            <person name="Zham M."/>
            <person name="Cabau C."/>
            <person name="Klopp C."/>
            <person name="Donnadieu C."/>
            <person name="Roques C."/>
            <person name="Bouchez O."/>
            <person name="Lampietro C."/>
            <person name="Jouanno E."/>
            <person name="Herpin A."/>
            <person name="Louis A."/>
            <person name="Berthelot C."/>
            <person name="Parey E."/>
            <person name="Roest-Crollius H."/>
            <person name="Braasch I."/>
            <person name="Postlethwait J."/>
            <person name="Robinson-Rechavi M."/>
            <person name="Echchiki A."/>
            <person name="Begum T."/>
            <person name="Montfort J."/>
            <person name="Schartl M."/>
            <person name="Bobe J."/>
            <person name="Guiguen Y."/>
        </authorList>
    </citation>
    <scope>NUCLEOTIDE SEQUENCE [LARGE SCALE GENOMIC DNA]</scope>
    <source>
        <strain evidence="7">M_S1</strain>
        <tissue evidence="7">Blood</tissue>
    </source>
</reference>
<proteinExistence type="inferred from homology"/>
<comment type="caution">
    <text evidence="7">The sequence shown here is derived from an EMBL/GenBank/DDBJ whole genome shotgun (WGS) entry which is preliminary data.</text>
</comment>
<accession>A0A7J5ZVI8</accession>
<keyword evidence="3 6" id="KW-0812">Transmembrane</keyword>
<dbReference type="PANTHER" id="PTHR11266">
    <property type="entry name" value="PEROXISOMAL MEMBRANE PROTEIN 2, PXMP2 MPV17"/>
    <property type="match status" value="1"/>
</dbReference>
<keyword evidence="5 6" id="KW-0472">Membrane</keyword>
<organism evidence="7 8">
    <name type="scientific">Ameiurus melas</name>
    <name type="common">Black bullhead</name>
    <name type="synonym">Silurus melas</name>
    <dbReference type="NCBI Taxonomy" id="219545"/>
    <lineage>
        <taxon>Eukaryota</taxon>
        <taxon>Metazoa</taxon>
        <taxon>Chordata</taxon>
        <taxon>Craniata</taxon>
        <taxon>Vertebrata</taxon>
        <taxon>Euteleostomi</taxon>
        <taxon>Actinopterygii</taxon>
        <taxon>Neopterygii</taxon>
        <taxon>Teleostei</taxon>
        <taxon>Ostariophysi</taxon>
        <taxon>Siluriformes</taxon>
        <taxon>Ictaluridae</taxon>
        <taxon>Ameiurus</taxon>
    </lineage>
</organism>
<dbReference type="PANTHER" id="PTHR11266:SF80">
    <property type="entry name" value="PEROXISOMAL MEMBRANE PROTEIN 2"/>
    <property type="match status" value="1"/>
</dbReference>
<evidence type="ECO:0000256" key="2">
    <source>
        <dbReference type="ARBA" id="ARBA00006824"/>
    </source>
</evidence>
<comment type="subcellular location">
    <subcellularLocation>
        <location evidence="1">Membrane</location>
        <topology evidence="1">Multi-pass membrane protein</topology>
    </subcellularLocation>
</comment>